<dbReference type="PANTHER" id="PTHR30244">
    <property type="entry name" value="TRANSAMINASE"/>
    <property type="match status" value="1"/>
</dbReference>
<dbReference type="InterPro" id="IPR015424">
    <property type="entry name" value="PyrdxlP-dep_Trfase"/>
</dbReference>
<comment type="caution">
    <text evidence="4">The sequence shown here is derived from an EMBL/GenBank/DDBJ whole genome shotgun (WGS) entry which is preliminary data.</text>
</comment>
<dbReference type="InterPro" id="IPR015421">
    <property type="entry name" value="PyrdxlP-dep_Trfase_major"/>
</dbReference>
<comment type="similarity">
    <text evidence="2 3">Belongs to the DegT/DnrJ/EryC1 family.</text>
</comment>
<keyword evidence="5" id="KW-1185">Reference proteome</keyword>
<proteinExistence type="inferred from homology"/>
<evidence type="ECO:0000313" key="5">
    <source>
        <dbReference type="Proteomes" id="UP001165366"/>
    </source>
</evidence>
<reference evidence="4" key="2">
    <citation type="submission" date="2024-05" db="EMBL/GenBank/DDBJ databases">
        <title>Rhodohalobacter halophilus gen. nov., sp. nov., a moderately halophilic member of the family Balneolaceae.</title>
        <authorList>
            <person name="Xia J."/>
        </authorList>
    </citation>
    <scope>NUCLEOTIDE SEQUENCE</scope>
    <source>
        <strain evidence="4">WB101</strain>
    </source>
</reference>
<evidence type="ECO:0000313" key="4">
    <source>
        <dbReference type="EMBL" id="MCG2590782.1"/>
    </source>
</evidence>
<dbReference type="PIRSF" id="PIRSF000390">
    <property type="entry name" value="PLP_StrS"/>
    <property type="match status" value="1"/>
</dbReference>
<name>A0ABS9KJ03_9BACT</name>
<organism evidence="4 5">
    <name type="scientific">Rhodohalobacter sulfatireducens</name>
    <dbReference type="NCBI Taxonomy" id="2911366"/>
    <lineage>
        <taxon>Bacteria</taxon>
        <taxon>Pseudomonadati</taxon>
        <taxon>Balneolota</taxon>
        <taxon>Balneolia</taxon>
        <taxon>Balneolales</taxon>
        <taxon>Balneolaceae</taxon>
        <taxon>Rhodohalobacter</taxon>
    </lineage>
</organism>
<evidence type="ECO:0000256" key="1">
    <source>
        <dbReference type="ARBA" id="ARBA00022898"/>
    </source>
</evidence>
<dbReference type="Gene3D" id="3.90.1150.10">
    <property type="entry name" value="Aspartate Aminotransferase, domain 1"/>
    <property type="match status" value="1"/>
</dbReference>
<gene>
    <name evidence="4" type="ORF">L6773_19585</name>
</gene>
<protein>
    <submittedName>
        <fullName evidence="4">DegT/DnrJ/EryC1/StrS family aminotransferase</fullName>
    </submittedName>
</protein>
<dbReference type="Gene3D" id="3.40.640.10">
    <property type="entry name" value="Type I PLP-dependent aspartate aminotransferase-like (Major domain)"/>
    <property type="match status" value="1"/>
</dbReference>
<dbReference type="InterPro" id="IPR015422">
    <property type="entry name" value="PyrdxlP-dep_Trfase_small"/>
</dbReference>
<sequence>MKIPFLSLKEVNRPYEDEIRKAINRVIDSGWYLKGEEVASFEQEFSDYIGVNHTIGVGNGLDALRIILRSYMEMGIMQEGDEVIAPAHTFIASILAITDNHLKPVLVEPDINTYNIDPDLIEEKITDRTKAIMIVHLYGSNAYTEKIGQLCEKYDLKLIEDAAQAHGAYYKSKRIGSLGDAAGFSFYPGKNLGALGDAGAICTNDTELAEICRALGNYGSEKKYVNSYKGLNSRLDEIQASILRVKLKGLDSDNQKRREVAKYYLNNIQNEHLILPKLSASALTAKEHVWHLFVLRANKRADIMNYLKESGIQTSIHYPIPPHLQIGYSELNYLSLPLAEKISEEVFSIPICQSIIKQEYRQVAELLSEYMP</sequence>
<dbReference type="InterPro" id="IPR000653">
    <property type="entry name" value="DegT/StrS_aminotransferase"/>
</dbReference>
<dbReference type="PANTHER" id="PTHR30244:SF36">
    <property type="entry name" value="3-OXO-GLUCOSE-6-PHOSPHATE:GLUTAMATE AMINOTRANSFERASE"/>
    <property type="match status" value="1"/>
</dbReference>
<keyword evidence="4" id="KW-0032">Aminotransferase</keyword>
<dbReference type="EMBL" id="JAKLWS010000043">
    <property type="protein sequence ID" value="MCG2590782.1"/>
    <property type="molecule type" value="Genomic_DNA"/>
</dbReference>
<keyword evidence="1 3" id="KW-0663">Pyridoxal phosphate</keyword>
<keyword evidence="4" id="KW-0808">Transferase</keyword>
<dbReference type="Pfam" id="PF01041">
    <property type="entry name" value="DegT_DnrJ_EryC1"/>
    <property type="match status" value="1"/>
</dbReference>
<dbReference type="SUPFAM" id="SSF53383">
    <property type="entry name" value="PLP-dependent transferases"/>
    <property type="match status" value="1"/>
</dbReference>
<evidence type="ECO:0000256" key="2">
    <source>
        <dbReference type="ARBA" id="ARBA00037999"/>
    </source>
</evidence>
<reference evidence="4" key="1">
    <citation type="submission" date="2022-01" db="EMBL/GenBank/DDBJ databases">
        <authorList>
            <person name="Wang Y."/>
        </authorList>
    </citation>
    <scope>NUCLEOTIDE SEQUENCE</scope>
    <source>
        <strain evidence="4">WB101</strain>
    </source>
</reference>
<dbReference type="CDD" id="cd00616">
    <property type="entry name" value="AHBA_syn"/>
    <property type="match status" value="1"/>
</dbReference>
<accession>A0ABS9KJ03</accession>
<dbReference type="Proteomes" id="UP001165366">
    <property type="component" value="Unassembled WGS sequence"/>
</dbReference>
<dbReference type="GO" id="GO:0008483">
    <property type="term" value="F:transaminase activity"/>
    <property type="evidence" value="ECO:0007669"/>
    <property type="project" value="UniProtKB-KW"/>
</dbReference>
<evidence type="ECO:0000256" key="3">
    <source>
        <dbReference type="RuleBase" id="RU004508"/>
    </source>
</evidence>